<dbReference type="EMBL" id="AP027059">
    <property type="protein sequence ID" value="BDU50181.1"/>
    <property type="molecule type" value="Genomic_DNA"/>
</dbReference>
<gene>
    <name evidence="1" type="ORF">HLVA_07500</name>
</gene>
<dbReference type="KEGG" id="haby:HLVA_07500"/>
<dbReference type="Proteomes" id="UP001321582">
    <property type="component" value="Chromosome"/>
</dbReference>
<dbReference type="AlphaFoldDB" id="A0AAU9D9B0"/>
<protein>
    <submittedName>
        <fullName evidence="1">Uncharacterized protein</fullName>
    </submittedName>
</protein>
<sequence>MGISAKYYKRESCRNIKSIQILYWEYRKYLCYCHHNDGGLSTDFNSKNRVGGYHQLFLFTRKV</sequence>
<evidence type="ECO:0000313" key="2">
    <source>
        <dbReference type="Proteomes" id="UP001321582"/>
    </source>
</evidence>
<evidence type="ECO:0000313" key="1">
    <source>
        <dbReference type="EMBL" id="BDU50181.1"/>
    </source>
</evidence>
<organism evidence="1 2">
    <name type="scientific">Haliovirga abyssi</name>
    <dbReference type="NCBI Taxonomy" id="2996794"/>
    <lineage>
        <taxon>Bacteria</taxon>
        <taxon>Fusobacteriati</taxon>
        <taxon>Fusobacteriota</taxon>
        <taxon>Fusobacteriia</taxon>
        <taxon>Fusobacteriales</taxon>
        <taxon>Haliovirgaceae</taxon>
        <taxon>Haliovirga</taxon>
    </lineage>
</organism>
<reference evidence="1 2" key="1">
    <citation type="submission" date="2022-11" db="EMBL/GenBank/DDBJ databases">
        <title>Haliovirga abyssi gen. nov., sp. nov., a mesophilic fermentative bacterium isolated from the Iheya North hydrothermal field and the proposal of Haliovirgaceae fam. nov.</title>
        <authorList>
            <person name="Miyazaki U."/>
            <person name="Tame A."/>
            <person name="Miyazaki J."/>
            <person name="Takai K."/>
            <person name="Sawayama S."/>
            <person name="Kitajima M."/>
            <person name="Okamoto A."/>
            <person name="Nakagawa S."/>
        </authorList>
    </citation>
    <scope>NUCLEOTIDE SEQUENCE [LARGE SCALE GENOMIC DNA]</scope>
    <source>
        <strain evidence="1 2">IC12</strain>
    </source>
</reference>
<accession>A0AAU9D9B0</accession>
<name>A0AAU9D9B0_9FUSO</name>
<proteinExistence type="predicted"/>
<keyword evidence="2" id="KW-1185">Reference proteome</keyword>